<reference evidence="3" key="1">
    <citation type="submission" date="2014-01" db="EMBL/GenBank/DDBJ databases">
        <title>The genome of the white-rot fungus Pycnoporus cinnabarinus: a basidiomycete model with a versatile arsenal for lignocellulosic biomass breakdown.</title>
        <authorList>
            <person name="Levasseur A."/>
            <person name="Lomascolo A."/>
            <person name="Ruiz-Duenas F.J."/>
            <person name="Uzan E."/>
            <person name="Piumi F."/>
            <person name="Kues U."/>
            <person name="Ram A.F.J."/>
            <person name="Murat C."/>
            <person name="Haon M."/>
            <person name="Benoit I."/>
            <person name="Arfi Y."/>
            <person name="Chevret D."/>
            <person name="Drula E."/>
            <person name="Kwon M.J."/>
            <person name="Gouret P."/>
            <person name="Lesage-Meessen L."/>
            <person name="Lombard V."/>
            <person name="Mariette J."/>
            <person name="Noirot C."/>
            <person name="Park J."/>
            <person name="Patyshakuliyeva A."/>
            <person name="Wieneger R.A.B."/>
            <person name="Wosten H.A.B."/>
            <person name="Martin F."/>
            <person name="Coutinho P.M."/>
            <person name="de Vries R."/>
            <person name="Martinez A.T."/>
            <person name="Klopp C."/>
            <person name="Pontarotti P."/>
            <person name="Henrissat B."/>
            <person name="Record E."/>
        </authorList>
    </citation>
    <scope>NUCLEOTIDE SEQUENCE [LARGE SCALE GENOMIC DNA]</scope>
    <source>
        <strain evidence="3">BRFM137</strain>
    </source>
</reference>
<evidence type="ECO:0000256" key="1">
    <source>
        <dbReference type="SAM" id="MobiDB-lite"/>
    </source>
</evidence>
<proteinExistence type="predicted"/>
<dbReference type="OMA" id="IADCICA"/>
<dbReference type="AlphaFoldDB" id="A0A060SUM6"/>
<feature type="domain" description="Fungal-type protein kinase" evidence="2">
    <location>
        <begin position="136"/>
        <end position="575"/>
    </location>
</feature>
<evidence type="ECO:0000313" key="3">
    <source>
        <dbReference type="EMBL" id="CDO78242.1"/>
    </source>
</evidence>
<comment type="caution">
    <text evidence="3">The sequence shown here is derived from an EMBL/GenBank/DDBJ whole genome shotgun (WGS) entry which is preliminary data.</text>
</comment>
<name>A0A060SUM6_PYCCI</name>
<dbReference type="Proteomes" id="UP000029665">
    <property type="component" value="Unassembled WGS sequence"/>
</dbReference>
<feature type="region of interest" description="Disordered" evidence="1">
    <location>
        <begin position="387"/>
        <end position="436"/>
    </location>
</feature>
<feature type="compositionally biased region" description="Polar residues" evidence="1">
    <location>
        <begin position="404"/>
        <end position="414"/>
    </location>
</feature>
<dbReference type="EMBL" id="CCBP010000753">
    <property type="protein sequence ID" value="CDO78242.1"/>
    <property type="molecule type" value="Genomic_DNA"/>
</dbReference>
<evidence type="ECO:0000259" key="2">
    <source>
        <dbReference type="Pfam" id="PF17667"/>
    </source>
</evidence>
<sequence>MAHKAIRLEIDEFVAHFLKAPGPSSTDTPPTLSFNPFKDIANAAEMLESTISALFVEAVNKHDLAPGLKMALSEKCADKGDSEGQKIDAAFFRPGLVPTDGRPHWRDQMVPVEFKAHDVANDPYDDRQPGTVDAYAQTRKQVRGQIIHYAEKIFEYQHRTSLIFLIVIGRRFRLSRWDRSGTLVTRAVDYVEHPQILCEALWYMGRLSDKALGLDPTAHRVLPGSAEHTRMLRASVAPDETPDLEHQEASLDALPAADAVFAYVRAMFKDSLDVNFPWYRLEVPHEGRMHSFLVGKRVFCAPGMAGRGTRGFVALDAEASPVRFVWLKDAWRTNYMFVAKEGDVLQELNRAEVPYVPTLVCHGDLPGQDTETPTWWERKNPLSTLHPTVPSLAPPALSSGSSSRTLVNLPSRSSHSAKRSAFEMEDSEGGNRRDDCPLRRHKHYRIVVKEVGMKLVNFQDGQQLLQIIADCICAHAEAVTKANIMHRDISGGNILILPKAVVDSDDPKPISLRWTGLLVDWELSKPLKGEAGEPRPRQPERTGTWHFMSAAVLNNHGKLLEISDELESFFHVTLYYAVRYLRSNCTNVGGFIEDYFDTYTVENGMYRCGWQKSSTVSGGVLRVDTDGTPLRFGSRLDKFFEKALQWFKAHYAVQTYQRAQASKATAKTPDLDPKQSQPIRRKISGWGKYQRLSETADADSDSDEHMSPSAEELLPPPSAAHVKDAAKLTTHDSMLRHLVKMIRVQEWPRDRVSGDNVPKNYVPKNPIGPPPITFAPSNKRARTEALEHGLAFASVGCAFFSEPPRTPPRRGTIV</sequence>
<keyword evidence="4" id="KW-1185">Reference proteome</keyword>
<feature type="compositionally biased region" description="Low complexity" evidence="1">
    <location>
        <begin position="390"/>
        <end position="403"/>
    </location>
</feature>
<feature type="region of interest" description="Disordered" evidence="1">
    <location>
        <begin position="690"/>
        <end position="716"/>
    </location>
</feature>
<dbReference type="InterPro" id="IPR008266">
    <property type="entry name" value="Tyr_kinase_AS"/>
</dbReference>
<dbReference type="InterPro" id="IPR011009">
    <property type="entry name" value="Kinase-like_dom_sf"/>
</dbReference>
<dbReference type="PANTHER" id="PTHR38248">
    <property type="entry name" value="FUNK1 6"/>
    <property type="match status" value="1"/>
</dbReference>
<dbReference type="SUPFAM" id="SSF56112">
    <property type="entry name" value="Protein kinase-like (PK-like)"/>
    <property type="match status" value="1"/>
</dbReference>
<protein>
    <recommendedName>
        <fullName evidence="2">Fungal-type protein kinase domain-containing protein</fullName>
    </recommendedName>
</protein>
<dbReference type="PANTHER" id="PTHR38248:SF2">
    <property type="entry name" value="FUNK1 11"/>
    <property type="match status" value="1"/>
</dbReference>
<dbReference type="HOGENOM" id="CLU_006410_3_0_1"/>
<dbReference type="Pfam" id="PF17667">
    <property type="entry name" value="Pkinase_fungal"/>
    <property type="match status" value="1"/>
</dbReference>
<accession>A0A060SUM6</accession>
<dbReference type="Gene3D" id="1.10.510.10">
    <property type="entry name" value="Transferase(Phosphotransferase) domain 1"/>
    <property type="match status" value="1"/>
</dbReference>
<gene>
    <name evidence="3" type="ORF">BN946_scf184584.g2</name>
</gene>
<organism evidence="3 4">
    <name type="scientific">Pycnoporus cinnabarinus</name>
    <name type="common">Cinnabar-red polypore</name>
    <name type="synonym">Trametes cinnabarina</name>
    <dbReference type="NCBI Taxonomy" id="5643"/>
    <lineage>
        <taxon>Eukaryota</taxon>
        <taxon>Fungi</taxon>
        <taxon>Dikarya</taxon>
        <taxon>Basidiomycota</taxon>
        <taxon>Agaricomycotina</taxon>
        <taxon>Agaricomycetes</taxon>
        <taxon>Polyporales</taxon>
        <taxon>Polyporaceae</taxon>
        <taxon>Trametes</taxon>
    </lineage>
</organism>
<dbReference type="PROSITE" id="PS00109">
    <property type="entry name" value="PROTEIN_KINASE_TYR"/>
    <property type="match status" value="1"/>
</dbReference>
<dbReference type="OrthoDB" id="2755487at2759"/>
<dbReference type="GO" id="GO:0004672">
    <property type="term" value="F:protein kinase activity"/>
    <property type="evidence" value="ECO:0007669"/>
    <property type="project" value="InterPro"/>
</dbReference>
<dbReference type="InterPro" id="IPR040976">
    <property type="entry name" value="Pkinase_fungal"/>
</dbReference>
<evidence type="ECO:0000313" key="4">
    <source>
        <dbReference type="Proteomes" id="UP000029665"/>
    </source>
</evidence>